<evidence type="ECO:0000256" key="1">
    <source>
        <dbReference type="SAM" id="MobiDB-lite"/>
    </source>
</evidence>
<reference evidence="2 3" key="1">
    <citation type="submission" date="2024-01" db="EMBL/GenBank/DDBJ databases">
        <title>Genome assemblies of Stephania.</title>
        <authorList>
            <person name="Yang L."/>
        </authorList>
    </citation>
    <scope>NUCLEOTIDE SEQUENCE [LARGE SCALE GENOMIC DNA]</scope>
    <source>
        <strain evidence="2">JXDWG</strain>
        <tissue evidence="2">Leaf</tissue>
    </source>
</reference>
<sequence length="141" mass="16044">MATTQQMARARVVDRLIPDETQQQWTRRRDFDEAQRRDGLLAKKTRGVGHGEAADERWRGRDDDYEQADAVTVRRREGAAPRNAPANGNDITAMAVEEAAIAARQKRRGERRGATRQGACDRLIPDETQQQGTRRRDFNEA</sequence>
<evidence type="ECO:0000313" key="3">
    <source>
        <dbReference type="Proteomes" id="UP001419268"/>
    </source>
</evidence>
<proteinExistence type="predicted"/>
<gene>
    <name evidence="2" type="ORF">Scep_015227</name>
</gene>
<accession>A0AAP0J2M1</accession>
<feature type="compositionally biased region" description="Basic and acidic residues" evidence="1">
    <location>
        <begin position="52"/>
        <end position="62"/>
    </location>
</feature>
<feature type="region of interest" description="Disordered" evidence="1">
    <location>
        <begin position="102"/>
        <end position="141"/>
    </location>
</feature>
<name>A0AAP0J2M1_9MAGN</name>
<dbReference type="EMBL" id="JBBNAG010000006">
    <property type="protein sequence ID" value="KAK9126381.1"/>
    <property type="molecule type" value="Genomic_DNA"/>
</dbReference>
<organism evidence="2 3">
    <name type="scientific">Stephania cephalantha</name>
    <dbReference type="NCBI Taxonomy" id="152367"/>
    <lineage>
        <taxon>Eukaryota</taxon>
        <taxon>Viridiplantae</taxon>
        <taxon>Streptophyta</taxon>
        <taxon>Embryophyta</taxon>
        <taxon>Tracheophyta</taxon>
        <taxon>Spermatophyta</taxon>
        <taxon>Magnoliopsida</taxon>
        <taxon>Ranunculales</taxon>
        <taxon>Menispermaceae</taxon>
        <taxon>Menispermoideae</taxon>
        <taxon>Cissampelideae</taxon>
        <taxon>Stephania</taxon>
    </lineage>
</organism>
<evidence type="ECO:0000313" key="2">
    <source>
        <dbReference type="EMBL" id="KAK9126381.1"/>
    </source>
</evidence>
<keyword evidence="3" id="KW-1185">Reference proteome</keyword>
<feature type="region of interest" description="Disordered" evidence="1">
    <location>
        <begin position="36"/>
        <end position="65"/>
    </location>
</feature>
<protein>
    <submittedName>
        <fullName evidence="2">Uncharacterized protein</fullName>
    </submittedName>
</protein>
<comment type="caution">
    <text evidence="2">The sequence shown here is derived from an EMBL/GenBank/DDBJ whole genome shotgun (WGS) entry which is preliminary data.</text>
</comment>
<feature type="region of interest" description="Disordered" evidence="1">
    <location>
        <begin position="72"/>
        <end position="91"/>
    </location>
</feature>
<feature type="compositionally biased region" description="Low complexity" evidence="1">
    <location>
        <begin position="80"/>
        <end position="91"/>
    </location>
</feature>
<dbReference type="AlphaFoldDB" id="A0AAP0J2M1"/>
<dbReference type="Proteomes" id="UP001419268">
    <property type="component" value="Unassembled WGS sequence"/>
</dbReference>